<name>A0A1H4HNJ2_9BURK</name>
<sequence length="114" mass="12979">MQIPRHFRTAPVLRFVARDVDDPSAALLYWLDVAEPSWEASFYRTTQRFGTLMQVVLPDEQPGVFVNRFAIHTVVPAGCIKRLIFLDDSWLEIRYGGNCDDLCNLHAASTHTCP</sequence>
<accession>A0A1H4HNJ2</accession>
<dbReference type="Proteomes" id="UP000198638">
    <property type="component" value="Unassembled WGS sequence"/>
</dbReference>
<reference evidence="2" key="1">
    <citation type="submission" date="2016-10" db="EMBL/GenBank/DDBJ databases">
        <authorList>
            <person name="Varghese N."/>
            <person name="Submissions S."/>
        </authorList>
    </citation>
    <scope>NUCLEOTIDE SEQUENCE [LARGE SCALE GENOMIC DNA]</scope>
    <source>
        <strain evidence="2">LMG 24000</strain>
    </source>
</reference>
<dbReference type="AlphaFoldDB" id="A0A1H4HNJ2"/>
<dbReference type="OrthoDB" id="9097085at2"/>
<proteinExistence type="predicted"/>
<dbReference type="EMBL" id="FNRQ01000011">
    <property type="protein sequence ID" value="SEB23394.1"/>
    <property type="molecule type" value="Genomic_DNA"/>
</dbReference>
<gene>
    <name evidence="1" type="ORF">SAMN05192564_111115</name>
</gene>
<evidence type="ECO:0000313" key="1">
    <source>
        <dbReference type="EMBL" id="SEB23394.1"/>
    </source>
</evidence>
<evidence type="ECO:0000313" key="2">
    <source>
        <dbReference type="Proteomes" id="UP000198638"/>
    </source>
</evidence>
<keyword evidence="2" id="KW-1185">Reference proteome</keyword>
<protein>
    <submittedName>
        <fullName evidence="1">Uncharacterized protein</fullName>
    </submittedName>
</protein>
<organism evidence="1 2">
    <name type="scientific">Paraburkholderia sartisoli</name>
    <dbReference type="NCBI Taxonomy" id="83784"/>
    <lineage>
        <taxon>Bacteria</taxon>
        <taxon>Pseudomonadati</taxon>
        <taxon>Pseudomonadota</taxon>
        <taxon>Betaproteobacteria</taxon>
        <taxon>Burkholderiales</taxon>
        <taxon>Burkholderiaceae</taxon>
        <taxon>Paraburkholderia</taxon>
    </lineage>
</organism>